<dbReference type="CDD" id="cd01144">
    <property type="entry name" value="BtuF"/>
    <property type="match status" value="1"/>
</dbReference>
<dbReference type="PANTHER" id="PTHR42860">
    <property type="entry name" value="VITAMIN B12-BINDING PROTEIN"/>
    <property type="match status" value="1"/>
</dbReference>
<feature type="domain" description="Fe/B12 periplasmic-binding" evidence="1">
    <location>
        <begin position="2"/>
        <end position="290"/>
    </location>
</feature>
<accession>A0A2R6AYF3</accession>
<proteinExistence type="predicted"/>
<protein>
    <recommendedName>
        <fullName evidence="1">Fe/B12 periplasmic-binding domain-containing protein</fullName>
    </recommendedName>
</protein>
<evidence type="ECO:0000313" key="3">
    <source>
        <dbReference type="Proteomes" id="UP000240322"/>
    </source>
</evidence>
<dbReference type="PANTHER" id="PTHR42860:SF1">
    <property type="entry name" value="VITAMIN B12-BINDING PROTEIN"/>
    <property type="match status" value="1"/>
</dbReference>
<evidence type="ECO:0000313" key="2">
    <source>
        <dbReference type="EMBL" id="PSN91394.1"/>
    </source>
</evidence>
<dbReference type="InterPro" id="IPR051030">
    <property type="entry name" value="Vitamin_B12-ABC_binding"/>
</dbReference>
<dbReference type="SUPFAM" id="SSF53807">
    <property type="entry name" value="Helical backbone' metal receptor"/>
    <property type="match status" value="1"/>
</dbReference>
<evidence type="ECO:0000259" key="1">
    <source>
        <dbReference type="PROSITE" id="PS50983"/>
    </source>
</evidence>
<gene>
    <name evidence="2" type="ORF">B9Q03_04240</name>
</gene>
<dbReference type="Proteomes" id="UP000240322">
    <property type="component" value="Unassembled WGS sequence"/>
</dbReference>
<dbReference type="Pfam" id="PF01497">
    <property type="entry name" value="Peripla_BP_2"/>
    <property type="match status" value="1"/>
</dbReference>
<organism evidence="2 3">
    <name type="scientific">Candidatus Marsarchaeota G2 archaeon OSP_D</name>
    <dbReference type="NCBI Taxonomy" id="1978157"/>
    <lineage>
        <taxon>Archaea</taxon>
        <taxon>Candidatus Marsarchaeota</taxon>
        <taxon>Candidatus Marsarchaeota group 2</taxon>
    </lineage>
</organism>
<reference evidence="2 3" key="1">
    <citation type="submission" date="2017-04" db="EMBL/GenBank/DDBJ databases">
        <title>Novel microbial lineages endemic to geothermal iron-oxide mats fill important gaps in the evolutionary history of Archaea.</title>
        <authorList>
            <person name="Jay Z.J."/>
            <person name="Beam J.P."/>
            <person name="Dlakic M."/>
            <person name="Rusch D.B."/>
            <person name="Kozubal M.A."/>
            <person name="Inskeep W.P."/>
        </authorList>
    </citation>
    <scope>NUCLEOTIDE SEQUENCE [LARGE SCALE GENOMIC DNA]</scope>
    <source>
        <strain evidence="2">OSP_D</strain>
    </source>
</reference>
<sequence>MRIVSTLPSATEIVCALGLEDELVGVTHECDYPPSVRSKPVVVRSVFDTSAMDAKSVDKLVSEFLRSGRPIYKVDVELLTRLQPDLVVTQEVCDVCAVSSSVVLDSVEKLSKKPEVVTLNPHSLEDVLSDVLRVGEAAGRLDMARRLVDSLEARIQRVKREVSTRSVRPRVVCLEWLDPVYNAGHWLPQMVEYAGGKEVLGVKGAPSRRVGWERVLEADPEHLFLTVCGYDVERTIRELAALASRDGWPTLQAVREGNVYAMNGSWYFSRPGPRLVDGLEALALFLNSSRSQPQNSVGVKLNVNLLAKLPRV</sequence>
<comment type="caution">
    <text evidence="2">The sequence shown here is derived from an EMBL/GenBank/DDBJ whole genome shotgun (WGS) entry which is preliminary data.</text>
</comment>
<name>A0A2R6AYF3_9ARCH</name>
<dbReference type="Gene3D" id="3.40.50.1980">
    <property type="entry name" value="Nitrogenase molybdenum iron protein domain"/>
    <property type="match status" value="2"/>
</dbReference>
<dbReference type="InterPro" id="IPR002491">
    <property type="entry name" value="ABC_transptr_periplasmic_BD"/>
</dbReference>
<dbReference type="PROSITE" id="PS50983">
    <property type="entry name" value="FE_B12_PBP"/>
    <property type="match status" value="1"/>
</dbReference>
<dbReference type="EMBL" id="NEXE01000026">
    <property type="protein sequence ID" value="PSN91394.1"/>
    <property type="molecule type" value="Genomic_DNA"/>
</dbReference>
<dbReference type="AlphaFoldDB" id="A0A2R6AYF3"/>